<dbReference type="OrthoDB" id="2789670at2759"/>
<gene>
    <name evidence="13" type="ORF">WOLCODRAFT_18259</name>
</gene>
<dbReference type="STRING" id="742152.A0A2H3JM26"/>
<dbReference type="EMBL" id="KB468135">
    <property type="protein sequence ID" value="PCH43252.1"/>
    <property type="molecule type" value="Genomic_DNA"/>
</dbReference>
<dbReference type="GO" id="GO:0016705">
    <property type="term" value="F:oxidoreductase activity, acting on paired donors, with incorporation or reduction of molecular oxygen"/>
    <property type="evidence" value="ECO:0007669"/>
    <property type="project" value="InterPro"/>
</dbReference>
<keyword evidence="6" id="KW-0479">Metal-binding</keyword>
<evidence type="ECO:0000256" key="12">
    <source>
        <dbReference type="SAM" id="Phobius"/>
    </source>
</evidence>
<keyword evidence="4" id="KW-0349">Heme</keyword>
<comment type="similarity">
    <text evidence="3">Belongs to the cytochrome P450 family.</text>
</comment>
<evidence type="ECO:0000256" key="1">
    <source>
        <dbReference type="ARBA" id="ARBA00001971"/>
    </source>
</evidence>
<evidence type="ECO:0000256" key="8">
    <source>
        <dbReference type="ARBA" id="ARBA00023002"/>
    </source>
</evidence>
<evidence type="ECO:0000313" key="13">
    <source>
        <dbReference type="EMBL" id="PCH43252.1"/>
    </source>
</evidence>
<evidence type="ECO:0000256" key="6">
    <source>
        <dbReference type="ARBA" id="ARBA00022723"/>
    </source>
</evidence>
<evidence type="ECO:0000256" key="5">
    <source>
        <dbReference type="ARBA" id="ARBA00022692"/>
    </source>
</evidence>
<comment type="subcellular location">
    <subcellularLocation>
        <location evidence="2">Membrane</location>
    </subcellularLocation>
</comment>
<reference evidence="13 14" key="1">
    <citation type="journal article" date="2012" name="Science">
        <title>The Paleozoic origin of enzymatic lignin decomposition reconstructed from 31 fungal genomes.</title>
        <authorList>
            <person name="Floudas D."/>
            <person name="Binder M."/>
            <person name="Riley R."/>
            <person name="Barry K."/>
            <person name="Blanchette R.A."/>
            <person name="Henrissat B."/>
            <person name="Martinez A.T."/>
            <person name="Otillar R."/>
            <person name="Spatafora J.W."/>
            <person name="Yadav J.S."/>
            <person name="Aerts A."/>
            <person name="Benoit I."/>
            <person name="Boyd A."/>
            <person name="Carlson A."/>
            <person name="Copeland A."/>
            <person name="Coutinho P.M."/>
            <person name="de Vries R.P."/>
            <person name="Ferreira P."/>
            <person name="Findley K."/>
            <person name="Foster B."/>
            <person name="Gaskell J."/>
            <person name="Glotzer D."/>
            <person name="Gorecki P."/>
            <person name="Heitman J."/>
            <person name="Hesse C."/>
            <person name="Hori C."/>
            <person name="Igarashi K."/>
            <person name="Jurgens J.A."/>
            <person name="Kallen N."/>
            <person name="Kersten P."/>
            <person name="Kohler A."/>
            <person name="Kuees U."/>
            <person name="Kumar T.K.A."/>
            <person name="Kuo A."/>
            <person name="LaButti K."/>
            <person name="Larrondo L.F."/>
            <person name="Lindquist E."/>
            <person name="Ling A."/>
            <person name="Lombard V."/>
            <person name="Lucas S."/>
            <person name="Lundell T."/>
            <person name="Martin R."/>
            <person name="McLaughlin D.J."/>
            <person name="Morgenstern I."/>
            <person name="Morin E."/>
            <person name="Murat C."/>
            <person name="Nagy L.G."/>
            <person name="Nolan M."/>
            <person name="Ohm R.A."/>
            <person name="Patyshakuliyeva A."/>
            <person name="Rokas A."/>
            <person name="Ruiz-Duenas F.J."/>
            <person name="Sabat G."/>
            <person name="Salamov A."/>
            <person name="Samejima M."/>
            <person name="Schmutz J."/>
            <person name="Slot J.C."/>
            <person name="St John F."/>
            <person name="Stenlid J."/>
            <person name="Sun H."/>
            <person name="Sun S."/>
            <person name="Syed K."/>
            <person name="Tsang A."/>
            <person name="Wiebenga A."/>
            <person name="Young D."/>
            <person name="Pisabarro A."/>
            <person name="Eastwood D.C."/>
            <person name="Martin F."/>
            <person name="Cullen D."/>
            <person name="Grigoriev I.V."/>
            <person name="Hibbett D.S."/>
        </authorList>
    </citation>
    <scope>NUCLEOTIDE SEQUENCE [LARGE SCALE GENOMIC DNA]</scope>
    <source>
        <strain evidence="13 14">MD-104</strain>
    </source>
</reference>
<dbReference type="AlphaFoldDB" id="A0A2H3JM26"/>
<keyword evidence="11 12" id="KW-0472">Membrane</keyword>
<organism evidence="13 14">
    <name type="scientific">Wolfiporia cocos (strain MD-104)</name>
    <name type="common">Brown rot fungus</name>
    <dbReference type="NCBI Taxonomy" id="742152"/>
    <lineage>
        <taxon>Eukaryota</taxon>
        <taxon>Fungi</taxon>
        <taxon>Dikarya</taxon>
        <taxon>Basidiomycota</taxon>
        <taxon>Agaricomycotina</taxon>
        <taxon>Agaricomycetes</taxon>
        <taxon>Polyporales</taxon>
        <taxon>Phaeolaceae</taxon>
        <taxon>Wolfiporia</taxon>
    </lineage>
</organism>
<feature type="transmembrane region" description="Helical" evidence="12">
    <location>
        <begin position="7"/>
        <end position="28"/>
    </location>
</feature>
<keyword evidence="9" id="KW-0408">Iron</keyword>
<dbReference type="SUPFAM" id="SSF48264">
    <property type="entry name" value="Cytochrome P450"/>
    <property type="match status" value="1"/>
</dbReference>
<accession>A0A2H3JM26</accession>
<dbReference type="GO" id="GO:0016020">
    <property type="term" value="C:membrane"/>
    <property type="evidence" value="ECO:0007669"/>
    <property type="project" value="UniProtKB-SubCell"/>
</dbReference>
<dbReference type="Proteomes" id="UP000218811">
    <property type="component" value="Unassembled WGS sequence"/>
</dbReference>
<evidence type="ECO:0000256" key="11">
    <source>
        <dbReference type="ARBA" id="ARBA00023136"/>
    </source>
</evidence>
<evidence type="ECO:0000256" key="4">
    <source>
        <dbReference type="ARBA" id="ARBA00022617"/>
    </source>
</evidence>
<evidence type="ECO:0000313" key="14">
    <source>
        <dbReference type="Proteomes" id="UP000218811"/>
    </source>
</evidence>
<evidence type="ECO:0000256" key="2">
    <source>
        <dbReference type="ARBA" id="ARBA00004370"/>
    </source>
</evidence>
<dbReference type="OMA" id="WWIELHI"/>
<keyword evidence="14" id="KW-1185">Reference proteome</keyword>
<evidence type="ECO:0000256" key="7">
    <source>
        <dbReference type="ARBA" id="ARBA00022989"/>
    </source>
</evidence>
<evidence type="ECO:0000256" key="9">
    <source>
        <dbReference type="ARBA" id="ARBA00023004"/>
    </source>
</evidence>
<sequence>MIERLTAQALPCIIILFAVHYVCTHLLWTRTNGKLPPGPRPIPLLGNVHQLPTEYLEQRDPEEHFRLGWEPFIVFLDYGDLWKKHRRWVYGALNDKASLQAWQSVQRREVAVLLNSMNSNPDAYREHLGRYSSALIMETAYGHTVTSSEDEYVHIMNMSMKLTTQGESVAASTVDFIPILKYLPTWMPGADFKRKAQMARPIVRGAMKRPYYMVKALLASGSAKPSVVTSLLEESIRKGTLEEDETDIIFSGGAFYGRTSDD</sequence>
<dbReference type="GO" id="GO:0005506">
    <property type="term" value="F:iron ion binding"/>
    <property type="evidence" value="ECO:0007669"/>
    <property type="project" value="InterPro"/>
</dbReference>
<dbReference type="GO" id="GO:0020037">
    <property type="term" value="F:heme binding"/>
    <property type="evidence" value="ECO:0007669"/>
    <property type="project" value="InterPro"/>
</dbReference>
<dbReference type="GO" id="GO:0004497">
    <property type="term" value="F:monooxygenase activity"/>
    <property type="evidence" value="ECO:0007669"/>
    <property type="project" value="UniProtKB-KW"/>
</dbReference>
<dbReference type="PANTHER" id="PTHR46300:SF2">
    <property type="entry name" value="CYTOCHROME P450 MONOOXYGENASE ALNH-RELATED"/>
    <property type="match status" value="1"/>
</dbReference>
<dbReference type="Gene3D" id="1.10.630.10">
    <property type="entry name" value="Cytochrome P450"/>
    <property type="match status" value="1"/>
</dbReference>
<dbReference type="PANTHER" id="PTHR46300">
    <property type="entry name" value="P450, PUTATIVE (EUROFUNG)-RELATED-RELATED"/>
    <property type="match status" value="1"/>
</dbReference>
<evidence type="ECO:0000256" key="10">
    <source>
        <dbReference type="ARBA" id="ARBA00023033"/>
    </source>
</evidence>
<dbReference type="InterPro" id="IPR001128">
    <property type="entry name" value="Cyt_P450"/>
</dbReference>
<protein>
    <submittedName>
        <fullName evidence="13">Cytochrome P450</fullName>
    </submittedName>
</protein>
<dbReference type="InterPro" id="IPR050364">
    <property type="entry name" value="Cytochrome_P450_fung"/>
</dbReference>
<keyword evidence="8" id="KW-0560">Oxidoreductase</keyword>
<keyword evidence="7 12" id="KW-1133">Transmembrane helix</keyword>
<comment type="cofactor">
    <cofactor evidence="1">
        <name>heme</name>
        <dbReference type="ChEBI" id="CHEBI:30413"/>
    </cofactor>
</comment>
<dbReference type="Pfam" id="PF00067">
    <property type="entry name" value="p450"/>
    <property type="match status" value="1"/>
</dbReference>
<keyword evidence="10" id="KW-0503">Monooxygenase</keyword>
<dbReference type="InterPro" id="IPR036396">
    <property type="entry name" value="Cyt_P450_sf"/>
</dbReference>
<proteinExistence type="inferred from homology"/>
<name>A0A2H3JM26_WOLCO</name>
<evidence type="ECO:0000256" key="3">
    <source>
        <dbReference type="ARBA" id="ARBA00010617"/>
    </source>
</evidence>
<keyword evidence="5 12" id="KW-0812">Transmembrane</keyword>